<evidence type="ECO:0000256" key="4">
    <source>
        <dbReference type="ARBA" id="ARBA00023136"/>
    </source>
</evidence>
<evidence type="ECO:0000256" key="1">
    <source>
        <dbReference type="ARBA" id="ARBA00004141"/>
    </source>
</evidence>
<feature type="transmembrane region" description="Helical" evidence="5">
    <location>
        <begin position="106"/>
        <end position="126"/>
    </location>
</feature>
<feature type="transmembrane region" description="Helical" evidence="5">
    <location>
        <begin position="37"/>
        <end position="60"/>
    </location>
</feature>
<keyword evidence="2 5" id="KW-0812">Transmembrane</keyword>
<dbReference type="PANTHER" id="PTHR10846">
    <property type="entry name" value="SODIUM/POTASSIUM/CALCIUM EXCHANGER"/>
    <property type="match status" value="1"/>
</dbReference>
<comment type="caution">
    <text evidence="7">The sequence shown here is derived from an EMBL/GenBank/DDBJ whole genome shotgun (WGS) entry which is preliminary data.</text>
</comment>
<dbReference type="AlphaFoldDB" id="A0A3M9XTM3"/>
<dbReference type="EMBL" id="QWDD01000001">
    <property type="protein sequence ID" value="RNJ51627.1"/>
    <property type="molecule type" value="Genomic_DNA"/>
</dbReference>
<feature type="domain" description="Sodium/calcium exchanger membrane region" evidence="6">
    <location>
        <begin position="175"/>
        <end position="308"/>
    </location>
</feature>
<feature type="transmembrane region" description="Helical" evidence="5">
    <location>
        <begin position="170"/>
        <end position="191"/>
    </location>
</feature>
<dbReference type="InterPro" id="IPR004837">
    <property type="entry name" value="NaCa_Exmemb"/>
</dbReference>
<evidence type="ECO:0000256" key="2">
    <source>
        <dbReference type="ARBA" id="ARBA00022692"/>
    </source>
</evidence>
<dbReference type="Proteomes" id="UP000268623">
    <property type="component" value="Unassembled WGS sequence"/>
</dbReference>
<proteinExistence type="predicted"/>
<dbReference type="Gene3D" id="1.20.1420.30">
    <property type="entry name" value="NCX, central ion-binding region"/>
    <property type="match status" value="1"/>
</dbReference>
<gene>
    <name evidence="7" type="ORF">D1O30_07605</name>
</gene>
<keyword evidence="8" id="KW-1185">Reference proteome</keyword>
<dbReference type="GO" id="GO:0006874">
    <property type="term" value="P:intracellular calcium ion homeostasis"/>
    <property type="evidence" value="ECO:0007669"/>
    <property type="project" value="TreeGrafter"/>
</dbReference>
<sequence length="310" mass="31465">MSTAIPYLALALGLLCATGGGELFVRGTVGIARAARVAPSIIAATVAAFATSSPELTVAIQSALAGEPEISLGDALGSNVANLALIFGVALLFGPLAIIRAEVTRNFAVAVAAPVATAVMLIDGSLSRLEAAILLGGFALWFATVTLEALEQRRLAPALQETSSGFMRALVETSIGLGLLIAAGSLIVFGASEIARRFGLSDFIVGATLVAVGTSTPELATALMARIRRQDDVGFGALLGSNIFNGLFIVGVAGGITPIHISELEAAPALIAGLIALALVYPPRSGVYRPWRGVALLAVYAAYLAAVIAS</sequence>
<dbReference type="GO" id="GO:0005262">
    <property type="term" value="F:calcium channel activity"/>
    <property type="evidence" value="ECO:0007669"/>
    <property type="project" value="TreeGrafter"/>
</dbReference>
<keyword evidence="3 5" id="KW-1133">Transmembrane helix</keyword>
<evidence type="ECO:0000256" key="3">
    <source>
        <dbReference type="ARBA" id="ARBA00022989"/>
    </source>
</evidence>
<evidence type="ECO:0000313" key="8">
    <source>
        <dbReference type="Proteomes" id="UP000268623"/>
    </source>
</evidence>
<name>A0A3M9XTM3_9HYPH</name>
<keyword evidence="4 5" id="KW-0472">Membrane</keyword>
<protein>
    <submittedName>
        <fullName evidence="7">Sodium:calcium antiporter</fullName>
    </submittedName>
</protein>
<comment type="subcellular location">
    <subcellularLocation>
        <location evidence="1">Membrane</location>
        <topology evidence="1">Multi-pass membrane protein</topology>
    </subcellularLocation>
</comment>
<accession>A0A3M9XTM3</accession>
<feature type="transmembrane region" description="Helical" evidence="5">
    <location>
        <begin position="6"/>
        <end position="25"/>
    </location>
</feature>
<evidence type="ECO:0000313" key="7">
    <source>
        <dbReference type="EMBL" id="RNJ51627.1"/>
    </source>
</evidence>
<dbReference type="Pfam" id="PF01699">
    <property type="entry name" value="Na_Ca_ex"/>
    <property type="match status" value="2"/>
</dbReference>
<evidence type="ECO:0000256" key="5">
    <source>
        <dbReference type="SAM" id="Phobius"/>
    </source>
</evidence>
<feature type="domain" description="Sodium/calcium exchanger membrane region" evidence="6">
    <location>
        <begin position="7"/>
        <end position="145"/>
    </location>
</feature>
<feature type="transmembrane region" description="Helical" evidence="5">
    <location>
        <begin position="266"/>
        <end position="283"/>
    </location>
</feature>
<dbReference type="InterPro" id="IPR044880">
    <property type="entry name" value="NCX_ion-bd_dom_sf"/>
</dbReference>
<dbReference type="GO" id="GO:0008273">
    <property type="term" value="F:calcium, potassium:sodium antiporter activity"/>
    <property type="evidence" value="ECO:0007669"/>
    <property type="project" value="TreeGrafter"/>
</dbReference>
<organism evidence="7 8">
    <name type="scientific">Methylocystis hirsuta</name>
    <dbReference type="NCBI Taxonomy" id="369798"/>
    <lineage>
        <taxon>Bacteria</taxon>
        <taxon>Pseudomonadati</taxon>
        <taxon>Pseudomonadota</taxon>
        <taxon>Alphaproteobacteria</taxon>
        <taxon>Hyphomicrobiales</taxon>
        <taxon>Methylocystaceae</taxon>
        <taxon>Methylocystis</taxon>
    </lineage>
</organism>
<feature type="transmembrane region" description="Helical" evidence="5">
    <location>
        <begin position="290"/>
        <end position="309"/>
    </location>
</feature>
<reference evidence="7 8" key="1">
    <citation type="submission" date="2018-08" db="EMBL/GenBank/DDBJ databases">
        <title>Genome sequence of Methylocystis hirsuta CSC1, a methanotroph able to accumulate PHAs.</title>
        <authorList>
            <person name="Bordel S."/>
            <person name="Rodriguez E."/>
            <person name="Gancedo J."/>
            <person name="Munoz R."/>
        </authorList>
    </citation>
    <scope>NUCLEOTIDE SEQUENCE [LARGE SCALE GENOMIC DNA]</scope>
    <source>
        <strain evidence="7 8">CSC1</strain>
    </source>
</reference>
<feature type="transmembrane region" description="Helical" evidence="5">
    <location>
        <begin position="80"/>
        <end position="99"/>
    </location>
</feature>
<evidence type="ECO:0000259" key="6">
    <source>
        <dbReference type="Pfam" id="PF01699"/>
    </source>
</evidence>
<feature type="transmembrane region" description="Helical" evidence="5">
    <location>
        <begin position="203"/>
        <end position="225"/>
    </location>
</feature>
<dbReference type="OrthoDB" id="9794225at2"/>
<feature type="transmembrane region" description="Helical" evidence="5">
    <location>
        <begin position="237"/>
        <end position="260"/>
    </location>
</feature>
<dbReference type="GO" id="GO:0005886">
    <property type="term" value="C:plasma membrane"/>
    <property type="evidence" value="ECO:0007669"/>
    <property type="project" value="TreeGrafter"/>
</dbReference>
<feature type="transmembrane region" description="Helical" evidence="5">
    <location>
        <begin position="132"/>
        <end position="150"/>
    </location>
</feature>
<dbReference type="InterPro" id="IPR004481">
    <property type="entry name" value="K/Na/Ca-exchanger"/>
</dbReference>
<dbReference type="PANTHER" id="PTHR10846:SF8">
    <property type="entry name" value="INNER MEMBRANE PROTEIN YRBG"/>
    <property type="match status" value="1"/>
</dbReference>